<accession>A0ABS0F7Q9</accession>
<organism evidence="1 2">
    <name type="scientific">Kaistella gelatinilytica</name>
    <dbReference type="NCBI Taxonomy" id="2787636"/>
    <lineage>
        <taxon>Bacteria</taxon>
        <taxon>Pseudomonadati</taxon>
        <taxon>Bacteroidota</taxon>
        <taxon>Flavobacteriia</taxon>
        <taxon>Flavobacteriales</taxon>
        <taxon>Weeksellaceae</taxon>
        <taxon>Chryseobacterium group</taxon>
        <taxon>Kaistella</taxon>
    </lineage>
</organism>
<keyword evidence="2" id="KW-1185">Reference proteome</keyword>
<evidence type="ECO:0000313" key="1">
    <source>
        <dbReference type="EMBL" id="MBF8455734.1"/>
    </source>
</evidence>
<name>A0ABS0F7Q9_9FLAO</name>
<dbReference type="SUPFAM" id="SSF56925">
    <property type="entry name" value="OMPA-like"/>
    <property type="match status" value="1"/>
</dbReference>
<dbReference type="Gene3D" id="2.40.160.20">
    <property type="match status" value="1"/>
</dbReference>
<dbReference type="RefSeq" id="WP_196078301.1">
    <property type="nucleotide sequence ID" value="NZ_JADPVI010000001.1"/>
</dbReference>
<proteinExistence type="predicted"/>
<sequence>MTKNFLMMIAFLTFANVYSQEEGKFRVGLDFGVAIPTAGGVGALSAIEPKYNLKDNMNIGLRMGIAGMVRDIQGSTNYESAKVSANTSYLATYDYYFNNSGGSFVPFVGAGAGYYSFASVVIDNNSNSNGVSLDIAGKFAGMARAGFEWHKFRMGAEYNFVPESDLQNTAGEKVGTTANSYFGVSLGFFVGGGKWGQ</sequence>
<dbReference type="InterPro" id="IPR011250">
    <property type="entry name" value="OMP/PagP_B-barrel"/>
</dbReference>
<protein>
    <recommendedName>
        <fullName evidence="3">Outer membrane protein beta-barrel domain-containing protein</fullName>
    </recommendedName>
</protein>
<comment type="caution">
    <text evidence="1">The sequence shown here is derived from an EMBL/GenBank/DDBJ whole genome shotgun (WGS) entry which is preliminary data.</text>
</comment>
<dbReference type="Proteomes" id="UP000660070">
    <property type="component" value="Unassembled WGS sequence"/>
</dbReference>
<reference evidence="1 2" key="1">
    <citation type="submission" date="2020-11" db="EMBL/GenBank/DDBJ databases">
        <title>Kaistella gelatinilytica sp. nov., a flavobacterium isolated from Antarctic Soil.</title>
        <authorList>
            <person name="Li J."/>
        </authorList>
    </citation>
    <scope>NUCLEOTIDE SEQUENCE [LARGE SCALE GENOMIC DNA]</scope>
    <source>
        <strain evidence="1 2">G5-32</strain>
    </source>
</reference>
<evidence type="ECO:0008006" key="3">
    <source>
        <dbReference type="Google" id="ProtNLM"/>
    </source>
</evidence>
<gene>
    <name evidence="1" type="ORF">IV494_00950</name>
</gene>
<dbReference type="EMBL" id="JADPVI010000001">
    <property type="protein sequence ID" value="MBF8455734.1"/>
    <property type="molecule type" value="Genomic_DNA"/>
</dbReference>
<evidence type="ECO:0000313" key="2">
    <source>
        <dbReference type="Proteomes" id="UP000660070"/>
    </source>
</evidence>